<feature type="domain" description="Methyltransferase type 11" evidence="2">
    <location>
        <begin position="94"/>
        <end position="138"/>
    </location>
</feature>
<protein>
    <recommendedName>
        <fullName evidence="2">Methyltransferase type 11 domain-containing protein</fullName>
    </recommendedName>
</protein>
<organism evidence="3 4">
    <name type="scientific">Limnohabitans parvus II-B4</name>
    <dbReference type="NCBI Taxonomy" id="1293052"/>
    <lineage>
        <taxon>Bacteria</taxon>
        <taxon>Pseudomonadati</taxon>
        <taxon>Pseudomonadota</taxon>
        <taxon>Betaproteobacteria</taxon>
        <taxon>Burkholderiales</taxon>
        <taxon>Comamonadaceae</taxon>
        <taxon>Limnohabitans</taxon>
    </lineage>
</organism>
<dbReference type="GO" id="GO:0008757">
    <property type="term" value="F:S-adenosylmethionine-dependent methyltransferase activity"/>
    <property type="evidence" value="ECO:0007669"/>
    <property type="project" value="InterPro"/>
</dbReference>
<proteinExistence type="predicted"/>
<dbReference type="InterPro" id="IPR029063">
    <property type="entry name" value="SAM-dependent_MTases_sf"/>
</dbReference>
<dbReference type="Gene3D" id="3.40.50.150">
    <property type="entry name" value="Vaccinia Virus protein VP39"/>
    <property type="match status" value="1"/>
</dbReference>
<sequence>MESQIIESKHSCGAWLADLGQPVASRLLAWEQQQADELLADVFGYHAVQLGWPDLQALRSNRMPHRWMAQAEFEADGPLPAPGQSSWSDVGLDSRAWPWPADSLDLVVLPHALERSADPHACLREVERVLIPEGQVLITGLNPWSWWGLRQSRGQRGLVPHDHLHPSLIAYRRLRDWLRLLGFEVQVSRFGGWTPALGSERWMQRLNWMDALGERWWPILGGVYLLTATKRVPGGRLIDGRRWRTVRSPAAATAPIARSDTSIGRQAAPKDIVEPR</sequence>
<evidence type="ECO:0000256" key="1">
    <source>
        <dbReference type="SAM" id="MobiDB-lite"/>
    </source>
</evidence>
<dbReference type="SUPFAM" id="SSF53335">
    <property type="entry name" value="S-adenosyl-L-methionine-dependent methyltransferases"/>
    <property type="match status" value="1"/>
</dbReference>
<evidence type="ECO:0000313" key="3">
    <source>
        <dbReference type="EMBL" id="PUE55413.1"/>
    </source>
</evidence>
<comment type="caution">
    <text evidence="3">The sequence shown here is derived from an EMBL/GenBank/DDBJ whole genome shotgun (WGS) entry which is preliminary data.</text>
</comment>
<dbReference type="Proteomes" id="UP000250790">
    <property type="component" value="Unassembled WGS sequence"/>
</dbReference>
<dbReference type="OrthoDB" id="6191410at2"/>
<gene>
    <name evidence="3" type="ORF">B9Z37_02260</name>
</gene>
<evidence type="ECO:0000259" key="2">
    <source>
        <dbReference type="Pfam" id="PF08241"/>
    </source>
</evidence>
<dbReference type="AlphaFoldDB" id="A0A315ECE4"/>
<reference evidence="3 4" key="1">
    <citation type="submission" date="2017-04" db="EMBL/GenBank/DDBJ databases">
        <title>Unexpected and diverse lifestyles within the genus Limnohabitans.</title>
        <authorList>
            <person name="Kasalicky V."/>
            <person name="Mehrshad M."/>
            <person name="Andrei S.-A."/>
            <person name="Salcher M."/>
            <person name="Kratochvilova H."/>
            <person name="Simek K."/>
            <person name="Ghai R."/>
        </authorList>
    </citation>
    <scope>NUCLEOTIDE SEQUENCE [LARGE SCALE GENOMIC DNA]</scope>
    <source>
        <strain evidence="3 4">II-B4</strain>
    </source>
</reference>
<dbReference type="RefSeq" id="WP_108311412.1">
    <property type="nucleotide sequence ID" value="NZ_NESN01000001.1"/>
</dbReference>
<dbReference type="EMBL" id="NESN01000001">
    <property type="protein sequence ID" value="PUE55413.1"/>
    <property type="molecule type" value="Genomic_DNA"/>
</dbReference>
<evidence type="ECO:0000313" key="4">
    <source>
        <dbReference type="Proteomes" id="UP000250790"/>
    </source>
</evidence>
<name>A0A315ECE4_9BURK</name>
<dbReference type="Pfam" id="PF08241">
    <property type="entry name" value="Methyltransf_11"/>
    <property type="match status" value="1"/>
</dbReference>
<dbReference type="InterPro" id="IPR013216">
    <property type="entry name" value="Methyltransf_11"/>
</dbReference>
<accession>A0A315ECE4</accession>
<feature type="region of interest" description="Disordered" evidence="1">
    <location>
        <begin position="254"/>
        <end position="276"/>
    </location>
</feature>
<keyword evidence="4" id="KW-1185">Reference proteome</keyword>